<keyword evidence="2" id="KW-0472">Membrane</keyword>
<feature type="chain" id="PRO_5042836198" evidence="3">
    <location>
        <begin position="30"/>
        <end position="594"/>
    </location>
</feature>
<dbReference type="EMBL" id="MU853754">
    <property type="protein sequence ID" value="KAK3945541.1"/>
    <property type="molecule type" value="Genomic_DNA"/>
</dbReference>
<evidence type="ECO:0000256" key="3">
    <source>
        <dbReference type="SAM" id="SignalP"/>
    </source>
</evidence>
<feature type="region of interest" description="Disordered" evidence="1">
    <location>
        <begin position="407"/>
        <end position="480"/>
    </location>
</feature>
<name>A0AAN6NGV5_9PEZI</name>
<evidence type="ECO:0000256" key="2">
    <source>
        <dbReference type="SAM" id="Phobius"/>
    </source>
</evidence>
<sequence length="594" mass="64726">MRSRVRPFYSFILLLPFLLSASWLQFCAAIPSTGYVSGRSNNNPLNIDWDPAPSPEDGPPLSRGALRNPAYLPAQIGGIVGSYALSLVLVAVLLLALAKTRRDHLEAGELPLEENQTLITFNPFPEPFLLQSEEEYKHALAQEQGEQPYPYPYPAETPKSPHKNFSHPLQIPLQIPLQVPQSPTKSQRSGPLSPAKSQHSVYTIPSPTSTILAAGVDLSVDQTVVQHDRAMAQQQLEEMYKHVMDLEEAKAQGRDYEGPPLPSPSTKSFVPMTPMTPTTPGGSKRERNKPMSLNLQKDEKTKSRSSSILSFLKSPRRSKGGGGSESLQISAPIMTPMSGTFPARHHDEQEMGPISPRHYHPPPPPPVPSDVLPFRRMAAANQLPTPEMSPTDPQSIDGRLDAALTTRETREDKGSSHNRDISASTSGNDVEPVSAASEKSTSNLVGLPASPKPGVNRFPSLDSLPASPKPGQQSFRFNNQQPKPLPAAVSALRPGGSLPLRAYEPSLASPTAQVTKTTKETVFTRASPMSPGGMTTGMRTPWTGAPVPYSPYQPFSPVVPITPSLVTKADRKRMKRFEPKTPTVEMVKNDDEIW</sequence>
<reference evidence="5" key="1">
    <citation type="journal article" date="2023" name="Mol. Phylogenet. Evol.">
        <title>Genome-scale phylogeny and comparative genomics of the fungal order Sordariales.</title>
        <authorList>
            <person name="Hensen N."/>
            <person name="Bonometti L."/>
            <person name="Westerberg I."/>
            <person name="Brannstrom I.O."/>
            <person name="Guillou S."/>
            <person name="Cros-Aarteil S."/>
            <person name="Calhoun S."/>
            <person name="Haridas S."/>
            <person name="Kuo A."/>
            <person name="Mondo S."/>
            <person name="Pangilinan J."/>
            <person name="Riley R."/>
            <person name="LaButti K."/>
            <person name="Andreopoulos B."/>
            <person name="Lipzen A."/>
            <person name="Chen C."/>
            <person name="Yan M."/>
            <person name="Daum C."/>
            <person name="Ng V."/>
            <person name="Clum A."/>
            <person name="Steindorff A."/>
            <person name="Ohm R.A."/>
            <person name="Martin F."/>
            <person name="Silar P."/>
            <person name="Natvig D.O."/>
            <person name="Lalanne C."/>
            <person name="Gautier V."/>
            <person name="Ament-Velasquez S.L."/>
            <person name="Kruys A."/>
            <person name="Hutchinson M.I."/>
            <person name="Powell A.J."/>
            <person name="Barry K."/>
            <person name="Miller A.N."/>
            <person name="Grigoriev I.V."/>
            <person name="Debuchy R."/>
            <person name="Gladieux P."/>
            <person name="Hiltunen Thoren M."/>
            <person name="Johannesson H."/>
        </authorList>
    </citation>
    <scope>NUCLEOTIDE SEQUENCE [LARGE SCALE GENOMIC DNA]</scope>
    <source>
        <strain evidence="5">CBS 340.73</strain>
    </source>
</reference>
<organism evidence="4 5">
    <name type="scientific">Diplogelasinospora grovesii</name>
    <dbReference type="NCBI Taxonomy" id="303347"/>
    <lineage>
        <taxon>Eukaryota</taxon>
        <taxon>Fungi</taxon>
        <taxon>Dikarya</taxon>
        <taxon>Ascomycota</taxon>
        <taxon>Pezizomycotina</taxon>
        <taxon>Sordariomycetes</taxon>
        <taxon>Sordariomycetidae</taxon>
        <taxon>Sordariales</taxon>
        <taxon>Diplogelasinosporaceae</taxon>
        <taxon>Diplogelasinospora</taxon>
    </lineage>
</organism>
<proteinExistence type="predicted"/>
<dbReference type="Proteomes" id="UP001303473">
    <property type="component" value="Unassembled WGS sequence"/>
</dbReference>
<evidence type="ECO:0000313" key="5">
    <source>
        <dbReference type="Proteomes" id="UP001303473"/>
    </source>
</evidence>
<feature type="region of interest" description="Disordered" evidence="1">
    <location>
        <begin position="146"/>
        <end position="167"/>
    </location>
</feature>
<protein>
    <submittedName>
        <fullName evidence="4">Uncharacterized protein</fullName>
    </submittedName>
</protein>
<keyword evidence="2" id="KW-1133">Transmembrane helix</keyword>
<dbReference type="AlphaFoldDB" id="A0AAN6NGV5"/>
<comment type="caution">
    <text evidence="4">The sequence shown here is derived from an EMBL/GenBank/DDBJ whole genome shotgun (WGS) entry which is preliminary data.</text>
</comment>
<feature type="compositionally biased region" description="Polar residues" evidence="1">
    <location>
        <begin position="182"/>
        <end position="201"/>
    </location>
</feature>
<evidence type="ECO:0000313" key="4">
    <source>
        <dbReference type="EMBL" id="KAK3945541.1"/>
    </source>
</evidence>
<feature type="signal peptide" evidence="3">
    <location>
        <begin position="1"/>
        <end position="29"/>
    </location>
</feature>
<keyword evidence="3" id="KW-0732">Signal</keyword>
<gene>
    <name evidence="4" type="ORF">QBC46DRAFT_370974</name>
</gene>
<feature type="compositionally biased region" description="Low complexity" evidence="1">
    <location>
        <begin position="271"/>
        <end position="280"/>
    </location>
</feature>
<evidence type="ECO:0000256" key="1">
    <source>
        <dbReference type="SAM" id="MobiDB-lite"/>
    </source>
</evidence>
<feature type="region of interest" description="Disordered" evidence="1">
    <location>
        <begin position="179"/>
        <end position="201"/>
    </location>
</feature>
<feature type="region of interest" description="Disordered" evidence="1">
    <location>
        <begin position="253"/>
        <end position="372"/>
    </location>
</feature>
<keyword evidence="2" id="KW-0812">Transmembrane</keyword>
<feature type="compositionally biased region" description="Low complexity" evidence="1">
    <location>
        <begin position="304"/>
        <end position="313"/>
    </location>
</feature>
<feature type="transmembrane region" description="Helical" evidence="2">
    <location>
        <begin position="76"/>
        <end position="97"/>
    </location>
</feature>
<feature type="compositionally biased region" description="Basic and acidic residues" evidence="1">
    <location>
        <begin position="407"/>
        <end position="420"/>
    </location>
</feature>
<accession>A0AAN6NGV5</accession>
<keyword evidence="5" id="KW-1185">Reference proteome</keyword>
<feature type="compositionally biased region" description="Polar residues" evidence="1">
    <location>
        <begin position="470"/>
        <end position="480"/>
    </location>
</feature>